<keyword evidence="1" id="KW-1133">Transmembrane helix</keyword>
<evidence type="ECO:0000313" key="5">
    <source>
        <dbReference type="Proteomes" id="UP000309992"/>
    </source>
</evidence>
<name>A0ABY2RYH1_9PSEU</name>
<keyword evidence="5" id="KW-1185">Reference proteome</keyword>
<dbReference type="InterPro" id="IPR015402">
    <property type="entry name" value="DUF1980"/>
</dbReference>
<dbReference type="InterPro" id="IPR048493">
    <property type="entry name" value="DUF1980_N"/>
</dbReference>
<dbReference type="PANTHER" id="PTHR40047">
    <property type="entry name" value="UPF0703 PROTEIN YCGQ"/>
    <property type="match status" value="1"/>
</dbReference>
<evidence type="ECO:0000256" key="1">
    <source>
        <dbReference type="SAM" id="Phobius"/>
    </source>
</evidence>
<dbReference type="InterPro" id="IPR052955">
    <property type="entry name" value="UPF0703_membrane_permease"/>
</dbReference>
<dbReference type="Proteomes" id="UP000309992">
    <property type="component" value="Unassembled WGS sequence"/>
</dbReference>
<dbReference type="RefSeq" id="WP_112268169.1">
    <property type="nucleotide sequence ID" value="NZ_SWMS01000017.1"/>
</dbReference>
<protein>
    <submittedName>
        <fullName evidence="4">TIGR03943 family protein</fullName>
    </submittedName>
</protein>
<feature type="domain" description="DUF1980" evidence="2">
    <location>
        <begin position="8"/>
        <end position="103"/>
    </location>
</feature>
<keyword evidence="1" id="KW-0472">Membrane</keyword>
<gene>
    <name evidence="4" type="ORF">FCN18_26425</name>
</gene>
<keyword evidence="1" id="KW-0812">Transmembrane</keyword>
<dbReference type="EMBL" id="SWMS01000017">
    <property type="protein sequence ID" value="TKG65743.1"/>
    <property type="molecule type" value="Genomic_DNA"/>
</dbReference>
<dbReference type="NCBIfam" id="TIGR03943">
    <property type="entry name" value="TIGR03943 family putative permease subunit"/>
    <property type="match status" value="1"/>
</dbReference>
<accession>A0ABY2RYH1</accession>
<dbReference type="Pfam" id="PF21537">
    <property type="entry name" value="DUF1980_C"/>
    <property type="match status" value="1"/>
</dbReference>
<reference evidence="4 5" key="1">
    <citation type="journal article" date="2015" name="Antonie Van Leeuwenhoek">
        <title>Prauserella endophytica sp. nov., an endophytic actinobacterium isolated from Tamarix taklamakanensis.</title>
        <authorList>
            <person name="Liu J.M."/>
            <person name="Habden X."/>
            <person name="Guo L."/>
            <person name="Tuo L."/>
            <person name="Jiang Z.K."/>
            <person name="Liu S.W."/>
            <person name="Liu X.F."/>
            <person name="Chen L."/>
            <person name="Li R.F."/>
            <person name="Zhang Y.Q."/>
            <person name="Sun C.H."/>
        </authorList>
    </citation>
    <scope>NUCLEOTIDE SEQUENCE [LARGE SCALE GENOMIC DNA]</scope>
    <source>
        <strain evidence="4 5">CGMCC 4.7182</strain>
    </source>
</reference>
<feature type="domain" description="DUF1980" evidence="3">
    <location>
        <begin position="151"/>
        <end position="241"/>
    </location>
</feature>
<evidence type="ECO:0000313" key="4">
    <source>
        <dbReference type="EMBL" id="TKG65743.1"/>
    </source>
</evidence>
<dbReference type="InterPro" id="IPR048447">
    <property type="entry name" value="DUF1980_C"/>
</dbReference>
<proteinExistence type="predicted"/>
<evidence type="ECO:0000259" key="3">
    <source>
        <dbReference type="Pfam" id="PF21537"/>
    </source>
</evidence>
<dbReference type="PANTHER" id="PTHR40047:SF1">
    <property type="entry name" value="UPF0703 PROTEIN YCGQ"/>
    <property type="match status" value="1"/>
</dbReference>
<comment type="caution">
    <text evidence="4">The sequence shown here is derived from an EMBL/GenBank/DDBJ whole genome shotgun (WGS) entry which is preliminary data.</text>
</comment>
<feature type="transmembrane region" description="Helical" evidence="1">
    <location>
        <begin position="39"/>
        <end position="58"/>
    </location>
</feature>
<dbReference type="Pfam" id="PF09323">
    <property type="entry name" value="DUF1980"/>
    <property type="match status" value="1"/>
</dbReference>
<organism evidence="4 5">
    <name type="scientific">Prauserella endophytica</name>
    <dbReference type="NCBI Taxonomy" id="1592324"/>
    <lineage>
        <taxon>Bacteria</taxon>
        <taxon>Bacillati</taxon>
        <taxon>Actinomycetota</taxon>
        <taxon>Actinomycetes</taxon>
        <taxon>Pseudonocardiales</taxon>
        <taxon>Pseudonocardiaceae</taxon>
        <taxon>Prauserella</taxon>
        <taxon>Prauserella coralliicola group</taxon>
    </lineage>
</organism>
<feature type="transmembrane region" description="Helical" evidence="1">
    <location>
        <begin position="79"/>
        <end position="97"/>
    </location>
</feature>
<sequence length="241" mass="25464">MRRETQNILLLLLGGALLKIAITGDYLRYVKPAHQPWLLAGGAVTVALGAVAIVRDVLAARRRAVEEPGHEHHHPARSAWLLMVPVLAVFLVAPPALGSDSVTRTRGGTAEGFAPAGPGASFPPLPQGDPLPLTVTDFVSRAGWDEARSVDGRTVSLTGFVVHDERETLLARLVIGCCAADAYPVRVRLDGGHAAALPADTWVRVTGKVVPGLNTADSGYIPALTVGTLQEVPAPKDPYEY</sequence>
<evidence type="ECO:0000259" key="2">
    <source>
        <dbReference type="Pfam" id="PF09323"/>
    </source>
</evidence>